<evidence type="ECO:0000256" key="16">
    <source>
        <dbReference type="ARBA" id="ARBA00034438"/>
    </source>
</evidence>
<evidence type="ECO:0000256" key="3">
    <source>
        <dbReference type="ARBA" id="ARBA00008704"/>
    </source>
</evidence>
<dbReference type="InterPro" id="IPR018957">
    <property type="entry name" value="Znf_C3HC4_RING-type"/>
</dbReference>
<keyword evidence="13" id="KW-0472">Membrane</keyword>
<dbReference type="EMBL" id="OZ023702">
    <property type="protein sequence ID" value="CAK9857766.1"/>
    <property type="molecule type" value="Genomic_DNA"/>
</dbReference>
<name>A0ABP1A5H0_9BRYO</name>
<evidence type="ECO:0000256" key="2">
    <source>
        <dbReference type="ARBA" id="ARBA00004906"/>
    </source>
</evidence>
<comment type="catalytic activity">
    <reaction evidence="16">
        <text>[E2 ubiquitin-conjugating enzyme]-S-ubiquitinyl-L-cysteine + [acceptor protein]-L-cysteine = [E2 ubiquitin-conjugating enzyme]-L-cysteine + [acceptor protein]-S-ubiquitinyl-L-cysteine.</text>
        <dbReference type="EC" id="2.3.2.36"/>
    </reaction>
</comment>
<protein>
    <recommendedName>
        <fullName evidence="17">RING-type E3 ubiquitin transferase (cysteine targeting)</fullName>
        <ecNumber evidence="17">2.3.2.36</ecNumber>
    </recommendedName>
    <alternativeName>
        <fullName evidence="15">Peroxin-2</fullName>
    </alternativeName>
</protein>
<dbReference type="InterPro" id="IPR001841">
    <property type="entry name" value="Znf_RING"/>
</dbReference>
<dbReference type="InterPro" id="IPR025654">
    <property type="entry name" value="PEX2/10"/>
</dbReference>
<comment type="pathway">
    <text evidence="2">Protein modification; protein ubiquitination.</text>
</comment>
<dbReference type="SUPFAM" id="SSF57850">
    <property type="entry name" value="RING/U-box"/>
    <property type="match status" value="1"/>
</dbReference>
<evidence type="ECO:0000256" key="14">
    <source>
        <dbReference type="ARBA" id="ARBA00023140"/>
    </source>
</evidence>
<keyword evidence="6" id="KW-0812">Transmembrane</keyword>
<evidence type="ECO:0000256" key="13">
    <source>
        <dbReference type="ARBA" id="ARBA00023136"/>
    </source>
</evidence>
<dbReference type="PANTHER" id="PTHR48178:SF1">
    <property type="entry name" value="PEROXISOME BIOGENESIS FACTOR 2"/>
    <property type="match status" value="1"/>
</dbReference>
<dbReference type="PANTHER" id="PTHR48178">
    <property type="entry name" value="PEROXISOME BIOGENESIS FACTOR 2"/>
    <property type="match status" value="1"/>
</dbReference>
<evidence type="ECO:0000313" key="21">
    <source>
        <dbReference type="Proteomes" id="UP001497522"/>
    </source>
</evidence>
<evidence type="ECO:0000256" key="4">
    <source>
        <dbReference type="ARBA" id="ARBA00022448"/>
    </source>
</evidence>
<dbReference type="InterPro" id="IPR013083">
    <property type="entry name" value="Znf_RING/FYVE/PHD"/>
</dbReference>
<organism evidence="20 21">
    <name type="scientific">Sphagnum jensenii</name>
    <dbReference type="NCBI Taxonomy" id="128206"/>
    <lineage>
        <taxon>Eukaryota</taxon>
        <taxon>Viridiplantae</taxon>
        <taxon>Streptophyta</taxon>
        <taxon>Embryophyta</taxon>
        <taxon>Bryophyta</taxon>
        <taxon>Sphagnophytina</taxon>
        <taxon>Sphagnopsida</taxon>
        <taxon>Sphagnales</taxon>
        <taxon>Sphagnaceae</taxon>
        <taxon>Sphagnum</taxon>
    </lineage>
</organism>
<evidence type="ECO:0000256" key="18">
    <source>
        <dbReference type="PROSITE-ProRule" id="PRU00175"/>
    </source>
</evidence>
<dbReference type="PROSITE" id="PS50089">
    <property type="entry name" value="ZF_RING_2"/>
    <property type="match status" value="1"/>
</dbReference>
<proteinExistence type="inferred from homology"/>
<dbReference type="Gene3D" id="3.30.40.10">
    <property type="entry name" value="Zinc/RING finger domain, C3HC4 (zinc finger)"/>
    <property type="match status" value="1"/>
</dbReference>
<dbReference type="Pfam" id="PF00097">
    <property type="entry name" value="zf-C3HC4"/>
    <property type="match status" value="1"/>
</dbReference>
<evidence type="ECO:0000256" key="10">
    <source>
        <dbReference type="ARBA" id="ARBA00022833"/>
    </source>
</evidence>
<dbReference type="InterPro" id="IPR045859">
    <property type="entry name" value="RING-HC_PEX2"/>
</dbReference>
<accession>A0ABP1A5H0</accession>
<keyword evidence="8 18" id="KW-0863">Zinc-finger</keyword>
<reference evidence="20 21" key="1">
    <citation type="submission" date="2024-03" db="EMBL/GenBank/DDBJ databases">
        <authorList>
            <consortium name="ELIXIR-Norway"/>
            <consortium name="Elixir Norway"/>
        </authorList>
    </citation>
    <scope>NUCLEOTIDE SEQUENCE [LARGE SCALE GENOMIC DNA]</scope>
</reference>
<keyword evidence="10" id="KW-0862">Zinc</keyword>
<evidence type="ECO:0000256" key="1">
    <source>
        <dbReference type="ARBA" id="ARBA00004585"/>
    </source>
</evidence>
<keyword evidence="21" id="KW-1185">Reference proteome</keyword>
<sequence length="384" mass="43514">MEMEAASQSSSSQVTAQHAPPSLGVAVVGTALADAATPPPPPPPPVADAWQRAWRALVPQWNQVRGSLKRLPDVPILRVNQIDAARLDVEMTAMLREQLNKVFSLAQPGLLLRYELELNALLEFLVWQFSVWVDRPTPGNALMNLRYRDERAFASLLAAGNVRTGLEGPGLTKSQKLWYCLAMVGGRYSWGRLQLISAFHRWGDQERSSWACRAWRLLQRAESVYKIACFVNLLFFLRSGRYPSIVERLLRARLVYQRPQMDRAVSFEYMNRQLVWHEFSELLLLVLPLLNMMSIRSILMFPFSNDQSSAASLPEGTCPVCEAYPITTPFMAIPCGHLYCYFCLRTRTLADANFQCRRCSTNVVALKRFQEQVSLENSQKGEGL</sequence>
<keyword evidence="12" id="KW-1133">Transmembrane helix</keyword>
<evidence type="ECO:0000256" key="11">
    <source>
        <dbReference type="ARBA" id="ARBA00022927"/>
    </source>
</evidence>
<dbReference type="InterPro" id="IPR017907">
    <property type="entry name" value="Znf_RING_CS"/>
</dbReference>
<evidence type="ECO:0000256" key="7">
    <source>
        <dbReference type="ARBA" id="ARBA00022723"/>
    </source>
</evidence>
<dbReference type="Proteomes" id="UP001497522">
    <property type="component" value="Chromosome 1"/>
</dbReference>
<gene>
    <name evidence="20" type="ORF">CSSPJE1EN2_LOCUS761</name>
</gene>
<evidence type="ECO:0000256" key="15">
    <source>
        <dbReference type="ARBA" id="ARBA00032511"/>
    </source>
</evidence>
<evidence type="ECO:0000256" key="17">
    <source>
        <dbReference type="ARBA" id="ARBA00034523"/>
    </source>
</evidence>
<evidence type="ECO:0000259" key="19">
    <source>
        <dbReference type="PROSITE" id="PS50089"/>
    </source>
</evidence>
<keyword evidence="9" id="KW-0833">Ubl conjugation pathway</keyword>
<dbReference type="PROSITE" id="PS00518">
    <property type="entry name" value="ZF_RING_1"/>
    <property type="match status" value="1"/>
</dbReference>
<evidence type="ECO:0000256" key="5">
    <source>
        <dbReference type="ARBA" id="ARBA00022679"/>
    </source>
</evidence>
<keyword evidence="11" id="KW-0653">Protein transport</keyword>
<comment type="similarity">
    <text evidence="3">Belongs to the pex2/pex10/pex12 family.</text>
</comment>
<comment type="subcellular location">
    <subcellularLocation>
        <location evidence="1">Peroxisome membrane</location>
        <topology evidence="1">Multi-pass membrane protein</topology>
    </subcellularLocation>
</comment>
<evidence type="ECO:0000256" key="9">
    <source>
        <dbReference type="ARBA" id="ARBA00022786"/>
    </source>
</evidence>
<dbReference type="CDD" id="cd16526">
    <property type="entry name" value="RING-HC_PEX2"/>
    <property type="match status" value="1"/>
</dbReference>
<dbReference type="EC" id="2.3.2.36" evidence="17"/>
<keyword evidence="4" id="KW-0813">Transport</keyword>
<evidence type="ECO:0000313" key="20">
    <source>
        <dbReference type="EMBL" id="CAK9857766.1"/>
    </source>
</evidence>
<keyword evidence="5" id="KW-0808">Transferase</keyword>
<evidence type="ECO:0000256" key="8">
    <source>
        <dbReference type="ARBA" id="ARBA00022771"/>
    </source>
</evidence>
<feature type="domain" description="RING-type" evidence="19">
    <location>
        <begin position="318"/>
        <end position="360"/>
    </location>
</feature>
<keyword evidence="7" id="KW-0479">Metal-binding</keyword>
<dbReference type="InterPro" id="IPR006845">
    <property type="entry name" value="Pex_N"/>
</dbReference>
<evidence type="ECO:0000256" key="12">
    <source>
        <dbReference type="ARBA" id="ARBA00022989"/>
    </source>
</evidence>
<keyword evidence="14" id="KW-0576">Peroxisome</keyword>
<evidence type="ECO:0000256" key="6">
    <source>
        <dbReference type="ARBA" id="ARBA00022692"/>
    </source>
</evidence>
<dbReference type="Pfam" id="PF04757">
    <property type="entry name" value="Pex2_Pex12"/>
    <property type="match status" value="1"/>
</dbReference>